<sequence>MPEDLFGHLVAKNNLPIPFHDDVKTAFVDFVIEEVHKYEDEKAEEILKSVMDKPWFDDKIDLSSLFIEEESAPNSRLSVMPQSFSDYFDFVMKNSTSDKLSMIIAKEQKMSEEMSALIRARDFEIERLTRACENAVTDSANVGEKIDECSYNLSILNEKLRHVNTNYANQIQALSERQKAVYKDMIKSLYEKDEIPEDIRTETPPVSVIRNSLSQPELPVRKSDASHESFTIYIGAQMKTMHNARILQCDSLADLCKSTMNDHADSMLFDSRRLQLLMSLYGRELTSVVLLVGRDPLYHVHNRTPFLRMCEQSAELHFDSFEVQLNNIANTVHTVNKERGKSNQVLAYDTLDDKKVPLDEKSDDISSRHACIGGLYNIVQISARCSVRTISLPLFLVESMNENMTVSWCLRRAELIFKCLKGFLMEACSMGMGSAATVGSASTVAHYNVNFALPSKLSKNVYNQIIEMFSTIFHLVPSVSG</sequence>
<reference evidence="2" key="1">
    <citation type="submission" date="2022-11" db="UniProtKB">
        <authorList>
            <consortium name="WormBaseParasite"/>
        </authorList>
    </citation>
    <scope>IDENTIFICATION</scope>
</reference>
<evidence type="ECO:0000313" key="2">
    <source>
        <dbReference type="WBParaSite" id="ACRNAN_scaffold8134.g25818.t1"/>
    </source>
</evidence>
<dbReference type="AlphaFoldDB" id="A0A914EIJ1"/>
<dbReference type="InterPro" id="IPR019311">
    <property type="entry name" value="Fy-3"/>
</dbReference>
<keyword evidence="1" id="KW-1185">Reference proteome</keyword>
<accession>A0A914EIJ1</accession>
<dbReference type="PANTHER" id="PTHR16525:SF0">
    <property type="entry name" value="PROTEIN C12ORF4"/>
    <property type="match status" value="1"/>
</dbReference>
<dbReference type="Pfam" id="PF10154">
    <property type="entry name" value="Fy-3"/>
    <property type="match status" value="2"/>
</dbReference>
<organism evidence="1 2">
    <name type="scientific">Acrobeloides nanus</name>
    <dbReference type="NCBI Taxonomy" id="290746"/>
    <lineage>
        <taxon>Eukaryota</taxon>
        <taxon>Metazoa</taxon>
        <taxon>Ecdysozoa</taxon>
        <taxon>Nematoda</taxon>
        <taxon>Chromadorea</taxon>
        <taxon>Rhabditida</taxon>
        <taxon>Tylenchina</taxon>
        <taxon>Cephalobomorpha</taxon>
        <taxon>Cephaloboidea</taxon>
        <taxon>Cephalobidae</taxon>
        <taxon>Acrobeloides</taxon>
    </lineage>
</organism>
<proteinExistence type="predicted"/>
<dbReference type="GO" id="GO:0005737">
    <property type="term" value="C:cytoplasm"/>
    <property type="evidence" value="ECO:0007669"/>
    <property type="project" value="TreeGrafter"/>
</dbReference>
<dbReference type="WBParaSite" id="ACRNAN_scaffold8134.g25818.t1">
    <property type="protein sequence ID" value="ACRNAN_scaffold8134.g25818.t1"/>
    <property type="gene ID" value="ACRNAN_scaffold8134.g25818"/>
</dbReference>
<name>A0A914EIJ1_9BILA</name>
<dbReference type="PANTHER" id="PTHR16525">
    <property type="entry name" value="PROTEIN C12ORF4"/>
    <property type="match status" value="1"/>
</dbReference>
<evidence type="ECO:0000313" key="1">
    <source>
        <dbReference type="Proteomes" id="UP000887540"/>
    </source>
</evidence>
<dbReference type="Proteomes" id="UP000887540">
    <property type="component" value="Unplaced"/>
</dbReference>
<protein>
    <submittedName>
        <fullName evidence="2">Uncharacterized protein</fullName>
    </submittedName>
</protein>